<comment type="pathway">
    <text evidence="2">Cell wall biogenesis; lipoteichoic acid biosynthesis.</text>
</comment>
<dbReference type="GO" id="GO:0005886">
    <property type="term" value="C:plasma membrane"/>
    <property type="evidence" value="ECO:0007669"/>
    <property type="project" value="UniProtKB-SubCell"/>
</dbReference>
<dbReference type="AlphaFoldDB" id="A0A1G5RTP5"/>
<dbReference type="OrthoDB" id="243547at2"/>
<sequence length="838" mass="95371">MKKIFLMLVALVALMSMKWHFYYEMVQLSEGSLMAVILTVIISLWVFFALEKAGKHKGAWLFVIFYGLVSLIFLVDVVYFKQFNARATVRILQNAGVIGDIGDSILAILSPKHFIALIDMPFWIGLTALLHKQGERFSIRWRILVLLPALMGILFSVPQLRIAYTEKIGAREFFGFHVEDLVSSVNGRFSELMVDQFEILGNVSIKNKIYQDPEALKAQKYWGIAEGRNLIVIQIESFQDFVVNRSYEGQVLTPFLNELIAGESLYFDSYYQQLGMGNTSDAEFATNNAIYPTVYGQSYALYQENDFRGLPWQLRDQGYTALAFHGYKGDFWSRDIAYPGQGFERFYSEKDFVINEPIGFGLNDFEFFEQSVEILKTYKQPFYGFLITLSNHHPYQLPSELQEIELNPEHQGTLFGDYLQSVRYTDNALRFFFEKLKDAGYYENSVIALYGDHHGLVITDLESKSILEDYLDKPYEFDEMLHIPLIVHTPGSGVGETISTIGTQVDFMPTIMNLMGIPNDNFLIFGQDLVNATEGLAAFQAYTAFGSFISEDFVFEMSREYIFNKSRAWNRKTGEPVDVNLCYSQYNEVKEEFAASKYILDHNLLADAKTYYGEFASEDGTGILGQRENITQDVVFVGGHPVNGMTGTNSKEAMDLAFKAGDRLLALNFSWTEDGEIVAMENPAKFSSLLEAPFQVEDAEAFRAAQLIGDLTQLDLRGSLTWLSRHKDVLVMAFTNGGSIEFSKYLYDNFRDALSRFVIVVDSFEKYNRLGFLNVDRIAIDADALKNSNEDLKQFVENNSVYMVITSQSRMDEDLMQTIAASTNLYVKEGGELLRFEP</sequence>
<dbReference type="PANTHER" id="PTHR47371">
    <property type="entry name" value="LIPOTEICHOIC ACID SYNTHASE"/>
    <property type="match status" value="1"/>
</dbReference>
<evidence type="ECO:0000256" key="1">
    <source>
        <dbReference type="ARBA" id="ARBA00004651"/>
    </source>
</evidence>
<dbReference type="InterPro" id="IPR017850">
    <property type="entry name" value="Alkaline_phosphatase_core_sf"/>
</dbReference>
<evidence type="ECO:0000256" key="7">
    <source>
        <dbReference type="SAM" id="Phobius"/>
    </source>
</evidence>
<dbReference type="Pfam" id="PF00884">
    <property type="entry name" value="Sulfatase"/>
    <property type="match status" value="1"/>
</dbReference>
<evidence type="ECO:0000256" key="4">
    <source>
        <dbReference type="ARBA" id="ARBA00022692"/>
    </source>
</evidence>
<dbReference type="PANTHER" id="PTHR47371:SF3">
    <property type="entry name" value="PHOSPHOGLYCEROL TRANSFERASE I"/>
    <property type="match status" value="1"/>
</dbReference>
<keyword evidence="3" id="KW-1003">Cell membrane</keyword>
<protein>
    <submittedName>
        <fullName evidence="9">Phosphoglycerol transferase MdoB</fullName>
    </submittedName>
</protein>
<dbReference type="EMBL" id="FMWL01000002">
    <property type="protein sequence ID" value="SCZ77228.1"/>
    <property type="molecule type" value="Genomic_DNA"/>
</dbReference>
<dbReference type="InterPro" id="IPR000917">
    <property type="entry name" value="Sulfatase_N"/>
</dbReference>
<feature type="transmembrane region" description="Helical" evidence="7">
    <location>
        <begin position="60"/>
        <end position="80"/>
    </location>
</feature>
<feature type="transmembrane region" description="Helical" evidence="7">
    <location>
        <begin position="143"/>
        <end position="164"/>
    </location>
</feature>
<dbReference type="InterPro" id="IPR050448">
    <property type="entry name" value="OpgB/LTA_synthase_biosynth"/>
</dbReference>
<feature type="domain" description="Sulfatase N-terminal" evidence="8">
    <location>
        <begin position="228"/>
        <end position="517"/>
    </location>
</feature>
<dbReference type="STRING" id="1120920.SAMN03080599_00676"/>
<dbReference type="Proteomes" id="UP000199208">
    <property type="component" value="Unassembled WGS sequence"/>
</dbReference>
<keyword evidence="6 7" id="KW-0472">Membrane</keyword>
<evidence type="ECO:0000256" key="5">
    <source>
        <dbReference type="ARBA" id="ARBA00022989"/>
    </source>
</evidence>
<proteinExistence type="predicted"/>
<dbReference type="SUPFAM" id="SSF53649">
    <property type="entry name" value="Alkaline phosphatase-like"/>
    <property type="match status" value="1"/>
</dbReference>
<evidence type="ECO:0000256" key="2">
    <source>
        <dbReference type="ARBA" id="ARBA00004936"/>
    </source>
</evidence>
<dbReference type="CDD" id="cd16015">
    <property type="entry name" value="LTA_synthase"/>
    <property type="match status" value="1"/>
</dbReference>
<feature type="transmembrane region" description="Helical" evidence="7">
    <location>
        <begin position="113"/>
        <end position="131"/>
    </location>
</feature>
<name>A0A1G5RTP5_9FIRM</name>
<evidence type="ECO:0000313" key="10">
    <source>
        <dbReference type="Proteomes" id="UP000199208"/>
    </source>
</evidence>
<evidence type="ECO:0000256" key="6">
    <source>
        <dbReference type="ARBA" id="ARBA00023136"/>
    </source>
</evidence>
<keyword evidence="4 7" id="KW-0812">Transmembrane</keyword>
<accession>A0A1G5RTP5</accession>
<dbReference type="Gene3D" id="3.30.1120.170">
    <property type="match status" value="1"/>
</dbReference>
<keyword evidence="10" id="KW-1185">Reference proteome</keyword>
<keyword evidence="5 7" id="KW-1133">Transmembrane helix</keyword>
<dbReference type="Gene3D" id="3.40.720.10">
    <property type="entry name" value="Alkaline Phosphatase, subunit A"/>
    <property type="match status" value="1"/>
</dbReference>
<evidence type="ECO:0000313" key="9">
    <source>
        <dbReference type="EMBL" id="SCZ77228.1"/>
    </source>
</evidence>
<reference evidence="9 10" key="1">
    <citation type="submission" date="2016-10" db="EMBL/GenBank/DDBJ databases">
        <authorList>
            <person name="de Groot N.N."/>
        </authorList>
    </citation>
    <scope>NUCLEOTIDE SEQUENCE [LARGE SCALE GENOMIC DNA]</scope>
    <source>
        <strain evidence="9 10">DSM 2784</strain>
    </source>
</reference>
<gene>
    <name evidence="9" type="ORF">SAMN03080599_00676</name>
</gene>
<comment type="subcellular location">
    <subcellularLocation>
        <location evidence="1">Cell membrane</location>
        <topology evidence="1">Multi-pass membrane protein</topology>
    </subcellularLocation>
</comment>
<dbReference type="RefSeq" id="WP_092589460.1">
    <property type="nucleotide sequence ID" value="NZ_FMWL01000002.1"/>
</dbReference>
<feature type="transmembrane region" description="Helical" evidence="7">
    <location>
        <begin position="28"/>
        <end position="48"/>
    </location>
</feature>
<dbReference type="GO" id="GO:0016740">
    <property type="term" value="F:transferase activity"/>
    <property type="evidence" value="ECO:0007669"/>
    <property type="project" value="UniProtKB-KW"/>
</dbReference>
<evidence type="ECO:0000256" key="3">
    <source>
        <dbReference type="ARBA" id="ARBA00022475"/>
    </source>
</evidence>
<evidence type="ECO:0000259" key="8">
    <source>
        <dbReference type="Pfam" id="PF00884"/>
    </source>
</evidence>
<organism evidence="9 10">
    <name type="scientific">Acidaminobacter hydrogenoformans DSM 2784</name>
    <dbReference type="NCBI Taxonomy" id="1120920"/>
    <lineage>
        <taxon>Bacteria</taxon>
        <taxon>Bacillati</taxon>
        <taxon>Bacillota</taxon>
        <taxon>Clostridia</taxon>
        <taxon>Peptostreptococcales</taxon>
        <taxon>Acidaminobacteraceae</taxon>
        <taxon>Acidaminobacter</taxon>
    </lineage>
</organism>
<keyword evidence="9" id="KW-0808">Transferase</keyword>